<dbReference type="GO" id="GO:0030288">
    <property type="term" value="C:outer membrane-bounded periplasmic space"/>
    <property type="evidence" value="ECO:0007669"/>
    <property type="project" value="InterPro"/>
</dbReference>
<dbReference type="Proteomes" id="UP000253740">
    <property type="component" value="Unassembled WGS sequence"/>
</dbReference>
<feature type="chain" id="PRO_5007414777" evidence="1">
    <location>
        <begin position="31"/>
        <end position="261"/>
    </location>
</feature>
<dbReference type="PANTHER" id="PTHR30251:SF4">
    <property type="entry name" value="SLR1668 PROTEIN"/>
    <property type="match status" value="1"/>
</dbReference>
<dbReference type="STRING" id="1475481.GCA_000953855_02045"/>
<evidence type="ECO:0000313" key="5">
    <source>
        <dbReference type="Proteomes" id="UP000253740"/>
    </source>
</evidence>
<evidence type="ECO:0000313" key="3">
    <source>
        <dbReference type="EMBL" id="GAN43599.1"/>
    </source>
</evidence>
<dbReference type="Pfam" id="PF00345">
    <property type="entry name" value="PapD_N"/>
    <property type="match status" value="1"/>
</dbReference>
<dbReference type="SUPFAM" id="SSF49354">
    <property type="entry name" value="PapD-like"/>
    <property type="match status" value="1"/>
</dbReference>
<dbReference type="Gene3D" id="2.60.40.10">
    <property type="entry name" value="Immunoglobulins"/>
    <property type="match status" value="1"/>
</dbReference>
<feature type="signal peptide" evidence="1">
    <location>
        <begin position="1"/>
        <end position="30"/>
    </location>
</feature>
<feature type="domain" description="Pili assembly chaperone N-terminal" evidence="2">
    <location>
        <begin position="33"/>
        <end position="155"/>
    </location>
</feature>
<evidence type="ECO:0000259" key="2">
    <source>
        <dbReference type="Pfam" id="PF00345"/>
    </source>
</evidence>
<dbReference type="RefSeq" id="WP_062537281.1">
    <property type="nucleotide sequence ID" value="NZ_DF970228.1"/>
</dbReference>
<dbReference type="HOGENOM" id="CLU_076533_2_1_6"/>
<evidence type="ECO:0000313" key="4">
    <source>
        <dbReference type="EMBL" id="GAP66687.1"/>
    </source>
</evidence>
<name>A0A0K8QQN3_9GAMM</name>
<dbReference type="InterPro" id="IPR016147">
    <property type="entry name" value="Pili_assmbl_chaperone_N"/>
</dbReference>
<dbReference type="AlphaFoldDB" id="A0A0K8QQN3"/>
<dbReference type="InterPro" id="IPR013783">
    <property type="entry name" value="Ig-like_fold"/>
</dbReference>
<proteinExistence type="predicted"/>
<dbReference type="GO" id="GO:0071555">
    <property type="term" value="P:cell wall organization"/>
    <property type="evidence" value="ECO:0007669"/>
    <property type="project" value="InterPro"/>
</dbReference>
<dbReference type="EMBL" id="DF952378">
    <property type="protein sequence ID" value="GAN43599.1"/>
    <property type="molecule type" value="Genomic_DNA"/>
</dbReference>
<reference evidence="4" key="2">
    <citation type="submission" date="2015-08" db="EMBL/GenBank/DDBJ databases">
        <title>Complete DNA Sequence of Pseudomonas syringae pv. actinidiae, the Causal Agent of Kiwifruit Canker Disease.</title>
        <authorList>
            <person name="Rikkerink E.H.A."/>
            <person name="Fineran P.C."/>
        </authorList>
    </citation>
    <scope>NUCLEOTIDE SEQUENCE</scope>
    <source>
        <strain evidence="4">SkMP5</strain>
    </source>
</reference>
<dbReference type="EMBL" id="DF970228">
    <property type="protein sequence ID" value="GAP66687.1"/>
    <property type="molecule type" value="Genomic_DNA"/>
</dbReference>
<protein>
    <submittedName>
        <fullName evidence="3">Pilus assembly protein PapD</fullName>
    </submittedName>
</protein>
<dbReference type="InterPro" id="IPR050643">
    <property type="entry name" value="Periplasmic_pilus_chap"/>
</dbReference>
<sequence>MFSRLARKLMGPAAAAALGLGAAGAGTATAANFSINPLRVELDGRHPAEILALHNDGAAPLRLQVDTTRWTMDAAGAWQTEPTDELIATPLLLEIPVNGSAQLRVGTLTPVTDVERAYRLLINELPGEDDAGEGQVRLRVLTRVSLPVFVEPAGAKAAPRLAEARLEQGRLHLALANAGNRRLDPQTAGVSLLDAHGRTLFSKDIEAGYVLADRTLPLQLAVPAEACRQARRVRLRLAESDAAVEHPVADERTCAAGTPSP</sequence>
<organism evidence="4">
    <name type="scientific">Mizugakiibacter sediminis</name>
    <dbReference type="NCBI Taxonomy" id="1475481"/>
    <lineage>
        <taxon>Bacteria</taxon>
        <taxon>Pseudomonadati</taxon>
        <taxon>Pseudomonadota</taxon>
        <taxon>Gammaproteobacteria</taxon>
        <taxon>Lysobacterales</taxon>
        <taxon>Rhodanobacteraceae</taxon>
        <taxon>Mizugakiibacter</taxon>
    </lineage>
</organism>
<accession>A0A0K8QQN3</accession>
<reference evidence="3" key="1">
    <citation type="submission" date="2015-03" db="EMBL/GenBank/DDBJ databases">
        <title>Draft genome sequence of Mizugakiibacter sediminis skMP5.</title>
        <authorList>
            <person name="Watanabe T."/>
            <person name="Kojima H."/>
            <person name="Fukui M."/>
        </authorList>
    </citation>
    <scope>NUCLEOTIDE SEQUENCE</scope>
    <source>
        <strain evidence="3">SkMP5</strain>
    </source>
</reference>
<keyword evidence="1" id="KW-0732">Signal</keyword>
<dbReference type="PANTHER" id="PTHR30251">
    <property type="entry name" value="PILUS ASSEMBLY CHAPERONE"/>
    <property type="match status" value="1"/>
</dbReference>
<dbReference type="InterPro" id="IPR008962">
    <property type="entry name" value="PapD-like_sf"/>
</dbReference>
<gene>
    <name evidence="3" type="ORF">MBSD_0104</name>
    <name evidence="4" type="ORF">MBSD_n2001</name>
</gene>
<keyword evidence="5" id="KW-1185">Reference proteome</keyword>
<evidence type="ECO:0000256" key="1">
    <source>
        <dbReference type="SAM" id="SignalP"/>
    </source>
</evidence>